<reference evidence="1 2" key="1">
    <citation type="submission" date="2016-07" db="EMBL/GenBank/DDBJ databases">
        <title>Draft genome of the white-rot fungus Obba rivulosa 3A-2.</title>
        <authorList>
            <consortium name="DOE Joint Genome Institute"/>
            <person name="Miettinen O."/>
            <person name="Riley R."/>
            <person name="Acob R."/>
            <person name="Barry K."/>
            <person name="Cullen D."/>
            <person name="De Vries R."/>
            <person name="Hainaut M."/>
            <person name="Hatakka A."/>
            <person name="Henrissat B."/>
            <person name="Hilden K."/>
            <person name="Kuo R."/>
            <person name="Labutti K."/>
            <person name="Lipzen A."/>
            <person name="Makela M.R."/>
            <person name="Sandor L."/>
            <person name="Spatafora J.W."/>
            <person name="Grigoriev I.V."/>
            <person name="Hibbett D.S."/>
        </authorList>
    </citation>
    <scope>NUCLEOTIDE SEQUENCE [LARGE SCALE GENOMIC DNA]</scope>
    <source>
        <strain evidence="1 2">3A-2</strain>
    </source>
</reference>
<sequence length="96" mass="10343">MHKRSRILAIPLALLSSSPIKLPLARRVNSTGVANIVRLGQARAQALRRGEGPSLLMALMDIAIEDAIKSVPALFSSLTALQVAVDHSDQVKYSKE</sequence>
<keyword evidence="2" id="KW-1185">Reference proteome</keyword>
<dbReference type="EMBL" id="KV722390">
    <property type="protein sequence ID" value="OCH91149.1"/>
    <property type="molecule type" value="Genomic_DNA"/>
</dbReference>
<organism evidence="1 2">
    <name type="scientific">Obba rivulosa</name>
    <dbReference type="NCBI Taxonomy" id="1052685"/>
    <lineage>
        <taxon>Eukaryota</taxon>
        <taxon>Fungi</taxon>
        <taxon>Dikarya</taxon>
        <taxon>Basidiomycota</taxon>
        <taxon>Agaricomycotina</taxon>
        <taxon>Agaricomycetes</taxon>
        <taxon>Polyporales</taxon>
        <taxon>Gelatoporiaceae</taxon>
        <taxon>Obba</taxon>
    </lineage>
</organism>
<dbReference type="Proteomes" id="UP000250043">
    <property type="component" value="Unassembled WGS sequence"/>
</dbReference>
<dbReference type="AlphaFoldDB" id="A0A8E2DML1"/>
<proteinExistence type="predicted"/>
<evidence type="ECO:0000313" key="1">
    <source>
        <dbReference type="EMBL" id="OCH91149.1"/>
    </source>
</evidence>
<gene>
    <name evidence="1" type="ORF">OBBRIDRAFT_834411</name>
</gene>
<name>A0A8E2DML1_9APHY</name>
<protein>
    <submittedName>
        <fullName evidence="1">Uncharacterized protein</fullName>
    </submittedName>
</protein>
<accession>A0A8E2DML1</accession>
<evidence type="ECO:0000313" key="2">
    <source>
        <dbReference type="Proteomes" id="UP000250043"/>
    </source>
</evidence>